<evidence type="ECO:0000313" key="5">
    <source>
        <dbReference type="Proteomes" id="UP001526201"/>
    </source>
</evidence>
<reference evidence="4 5" key="1">
    <citation type="journal article" date="2022" name="BMC Genomics">
        <title>Comparative genome analysis of mycobacteria focusing on tRNA and non-coding RNA.</title>
        <authorList>
            <person name="Behra P.R.K."/>
            <person name="Pettersson B.M.F."/>
            <person name="Ramesh M."/>
            <person name="Das S."/>
            <person name="Dasgupta S."/>
            <person name="Kirsebom L.A."/>
        </authorList>
    </citation>
    <scope>NUCLEOTIDE SEQUENCE [LARGE SCALE GENOMIC DNA]</scope>
    <source>
        <strain evidence="4 5">DSM 44078</strain>
    </source>
</reference>
<keyword evidence="5" id="KW-1185">Reference proteome</keyword>
<comment type="caution">
    <text evidence="4">The sequence shown here is derived from an EMBL/GenBank/DDBJ whole genome shotgun (WGS) entry which is preliminary data.</text>
</comment>
<dbReference type="Pfam" id="PF01968">
    <property type="entry name" value="Hydantoinase_A"/>
    <property type="match status" value="1"/>
</dbReference>
<dbReference type="PANTHER" id="PTHR11365:SF23">
    <property type="entry name" value="HYPOTHETICAL 5-OXOPROLINASE (EUROFUNG)-RELATED"/>
    <property type="match status" value="1"/>
</dbReference>
<dbReference type="Pfam" id="PF05378">
    <property type="entry name" value="Hydant_A_N"/>
    <property type="match status" value="1"/>
</dbReference>
<gene>
    <name evidence="4" type="ORF">H7J73_08975</name>
</gene>
<dbReference type="InterPro" id="IPR049517">
    <property type="entry name" value="ACX-like_C"/>
</dbReference>
<name>A0ABT3C9K7_9MYCO</name>
<evidence type="ECO:0000259" key="3">
    <source>
        <dbReference type="Pfam" id="PF19278"/>
    </source>
</evidence>
<dbReference type="InterPro" id="IPR008040">
    <property type="entry name" value="Hydant_A_N"/>
</dbReference>
<evidence type="ECO:0000259" key="2">
    <source>
        <dbReference type="Pfam" id="PF05378"/>
    </source>
</evidence>
<protein>
    <submittedName>
        <fullName evidence="4">Hydantoinase/oxoprolinase family protein</fullName>
    </submittedName>
</protein>
<feature type="domain" description="Hydantoinase A/oxoprolinase" evidence="1">
    <location>
        <begin position="206"/>
        <end position="502"/>
    </location>
</feature>
<dbReference type="InterPro" id="IPR002821">
    <property type="entry name" value="Hydantoinase_A"/>
</dbReference>
<evidence type="ECO:0000313" key="4">
    <source>
        <dbReference type="EMBL" id="MCV7226162.1"/>
    </source>
</evidence>
<dbReference type="SUPFAM" id="SSF53067">
    <property type="entry name" value="Actin-like ATPase domain"/>
    <property type="match status" value="1"/>
</dbReference>
<proteinExistence type="predicted"/>
<dbReference type="PANTHER" id="PTHR11365">
    <property type="entry name" value="5-OXOPROLINASE RELATED"/>
    <property type="match status" value="1"/>
</dbReference>
<dbReference type="InterPro" id="IPR043129">
    <property type="entry name" value="ATPase_NBD"/>
</dbReference>
<dbReference type="EMBL" id="JACKTY010000020">
    <property type="protein sequence ID" value="MCV7226162.1"/>
    <property type="molecule type" value="Genomic_DNA"/>
</dbReference>
<dbReference type="RefSeq" id="WP_264066990.1">
    <property type="nucleotide sequence ID" value="NZ_JACKTY010000020.1"/>
</dbReference>
<dbReference type="Pfam" id="PF19278">
    <property type="entry name" value="Hydant_A_C"/>
    <property type="match status" value="1"/>
</dbReference>
<organism evidence="4 5">
    <name type="scientific">Mycolicibacterium komossense</name>
    <dbReference type="NCBI Taxonomy" id="1779"/>
    <lineage>
        <taxon>Bacteria</taxon>
        <taxon>Bacillati</taxon>
        <taxon>Actinomycetota</taxon>
        <taxon>Actinomycetes</taxon>
        <taxon>Mycobacteriales</taxon>
        <taxon>Mycobacteriaceae</taxon>
        <taxon>Mycolicibacterium</taxon>
    </lineage>
</organism>
<dbReference type="Proteomes" id="UP001526201">
    <property type="component" value="Unassembled WGS sequence"/>
</dbReference>
<accession>A0ABT3C9K7</accession>
<sequence>MPVRITVDIGGTCTDLVVSGVGDQITVGKALTTFDTPEGGLWEALSDAARQLELAPEELLAQTELFVYSTTRATNAILEGTTSRTALLVTEGFRDLLVRKEGGRLRPYDFATPFPKPYIPRHLTFEVPERIAATGAVVRPLTEPAADAVVAQIARAGVEAVAIALVWSIVNPEHEELLAHRIQAGLPEIAVSVSHRLNPVIREFRRASSVSLDASLKPLMQRHLKAIEDWLRSVGYHGRLVAATSLGGVLFFEDIIERPIYLAKSGPALAPMAGLAYSAAEVGPDVKDGHDIVVCDTGGTSFDVSLVRGGRPVVTRETWLGETHTGHLTGLASLDVRSVGAGGGSIARIAAGGLLQVGPRSAGSDPGPACYGLGGVEPTVTDAAAVLGYLDAESFLGGRVRLNIAAAHDAVGKLGEQIGLNPTRTAAAILTVAGERMADAIREITINQGVDPREAVIVAGGGAAGMTIVPIIEAIGCSRVLIPPTAGALSAAGAHFSDVLREFTRSYPTTSAAFDHAGVLAAKRELDARARAFGDRLDGTGVIGFEWDYVVEARYAEQIWDLEVPFDDELLNAPDVERQLRSAFDAEHHRIFTVSDPTETVEFLAWKIRARGILHHPDIVAAPPTRPAPGRRRAAVFDDHTVDTPVLDRGDLTPGQSTAGPLLVQLATTTIVVPPRWTLQISDRGSFILSKENS</sequence>
<feature type="domain" description="Hydantoinase/oxoprolinase N-terminal" evidence="2">
    <location>
        <begin position="4"/>
        <end position="183"/>
    </location>
</feature>
<evidence type="ECO:0000259" key="1">
    <source>
        <dbReference type="Pfam" id="PF01968"/>
    </source>
</evidence>
<dbReference type="InterPro" id="IPR045079">
    <property type="entry name" value="Oxoprolinase-like"/>
</dbReference>
<feature type="domain" description="Acetophenone carboxylase-like C-terminal" evidence="3">
    <location>
        <begin position="548"/>
        <end position="678"/>
    </location>
</feature>